<dbReference type="EMBL" id="CP162514">
    <property type="protein sequence ID" value="XDH87326.1"/>
    <property type="molecule type" value="Genomic_DNA"/>
</dbReference>
<gene>
    <name evidence="1" type="ORF">ABZP26_14890</name>
</gene>
<dbReference type="RefSeq" id="WP_164907919.1">
    <property type="nucleotide sequence ID" value="NZ_CP162514.1"/>
</dbReference>
<accession>A0AB39APM8</accession>
<sequence length="56" mass="6504">MNKDHNANGILKSVKVIDAIDDEIPFSSVIEEDDELIELIREREHEKEIEIDIDDL</sequence>
<protein>
    <submittedName>
        <fullName evidence="1">Uncharacterized protein</fullName>
    </submittedName>
</protein>
<organism evidence="1">
    <name type="scientific">Pseudoalteromonas sp. SD03</name>
    <dbReference type="NCBI Taxonomy" id="3231719"/>
    <lineage>
        <taxon>Bacteria</taxon>
        <taxon>Pseudomonadati</taxon>
        <taxon>Pseudomonadota</taxon>
        <taxon>Gammaproteobacteria</taxon>
        <taxon>Alteromonadales</taxon>
        <taxon>Pseudoalteromonadaceae</taxon>
        <taxon>Pseudoalteromonas</taxon>
    </lineage>
</organism>
<evidence type="ECO:0000313" key="1">
    <source>
        <dbReference type="EMBL" id="XDH87326.1"/>
    </source>
</evidence>
<name>A0AB39APM8_9GAMM</name>
<proteinExistence type="predicted"/>
<reference evidence="1" key="1">
    <citation type="submission" date="2024-07" db="EMBL/GenBank/DDBJ databases">
        <authorList>
            <person name="Jiang Y."/>
            <person name="Qin Q."/>
        </authorList>
    </citation>
    <scope>NUCLEOTIDE SEQUENCE</scope>
    <source>
        <strain evidence="1">SD03</strain>
    </source>
</reference>
<dbReference type="AlphaFoldDB" id="A0AB39APM8"/>